<dbReference type="GO" id="GO:0003755">
    <property type="term" value="F:peptidyl-prolyl cis-trans isomerase activity"/>
    <property type="evidence" value="ECO:0007669"/>
    <property type="project" value="UniProtKB-KW"/>
</dbReference>
<feature type="transmembrane region" description="Helical" evidence="9">
    <location>
        <begin position="7"/>
        <end position="25"/>
    </location>
</feature>
<evidence type="ECO:0000256" key="4">
    <source>
        <dbReference type="ARBA" id="ARBA00018370"/>
    </source>
</evidence>
<dbReference type="InterPro" id="IPR050245">
    <property type="entry name" value="PrsA_foldase"/>
</dbReference>
<name>A0A0B7MLG7_SINF1</name>
<dbReference type="InterPro" id="IPR046357">
    <property type="entry name" value="PPIase_dom_sf"/>
</dbReference>
<dbReference type="SUPFAM" id="SSF54534">
    <property type="entry name" value="FKBP-like"/>
    <property type="match status" value="1"/>
</dbReference>
<dbReference type="Proteomes" id="UP000007735">
    <property type="component" value="Plasmid pSfHH103e"/>
</dbReference>
<dbReference type="RefSeq" id="WP_041410304.1">
    <property type="nucleotide sequence ID" value="NC_016815.1"/>
</dbReference>
<dbReference type="InterPro" id="IPR000297">
    <property type="entry name" value="PPIase_PpiC"/>
</dbReference>
<dbReference type="AlphaFoldDB" id="A0A0B7MLG7"/>
<dbReference type="Gene3D" id="3.10.50.40">
    <property type="match status" value="1"/>
</dbReference>
<feature type="domain" description="PpiC" evidence="10">
    <location>
        <begin position="133"/>
        <end position="228"/>
    </location>
</feature>
<evidence type="ECO:0000256" key="3">
    <source>
        <dbReference type="ARBA" id="ARBA00013194"/>
    </source>
</evidence>
<evidence type="ECO:0000256" key="8">
    <source>
        <dbReference type="PROSITE-ProRule" id="PRU00278"/>
    </source>
</evidence>
<keyword evidence="11" id="KW-0614">Plasmid</keyword>
<comment type="catalytic activity">
    <reaction evidence="1">
        <text>[protein]-peptidylproline (omega=180) = [protein]-peptidylproline (omega=0)</text>
        <dbReference type="Rhea" id="RHEA:16237"/>
        <dbReference type="Rhea" id="RHEA-COMP:10747"/>
        <dbReference type="Rhea" id="RHEA-COMP:10748"/>
        <dbReference type="ChEBI" id="CHEBI:83833"/>
        <dbReference type="ChEBI" id="CHEBI:83834"/>
        <dbReference type="EC" id="5.2.1.8"/>
    </reaction>
</comment>
<organism evidence="11 12">
    <name type="scientific">Sinorhizobium fredii (strain HH103)</name>
    <dbReference type="NCBI Taxonomy" id="1117943"/>
    <lineage>
        <taxon>Bacteria</taxon>
        <taxon>Pseudomonadati</taxon>
        <taxon>Pseudomonadota</taxon>
        <taxon>Alphaproteobacteria</taxon>
        <taxon>Hyphomicrobiales</taxon>
        <taxon>Rhizobiaceae</taxon>
        <taxon>Sinorhizobium/Ensifer group</taxon>
        <taxon>Sinorhizobium</taxon>
    </lineage>
</organism>
<accession>A0A0B7MLG7</accession>
<sequence>MTLLKEPLLHFAIGGAALFVAYGWLNNDGAMSDRPEIRIDDGHLRWITETWSSQWQRQPSKDELDGLVAELVKEEMLAREARALGLDRDDTIIRRRLAQKMAFLIEDTARIAEPTDEDLRRFYDARADKFRREAQVSFVHAFFSGSKRADAAADARRVLAGSAQLGETEIINQGDQSLLASKFEDNNESDIAAQFGPTFAGAVAALSPGEWKGPIESAYGLHLVRVLESAPPGVKSFAEARAEVLEQWREEQRRVYEARYFAELLKKYDIVTDASVEPVAGPLAQHTDGAR</sequence>
<dbReference type="PANTHER" id="PTHR47245:SF2">
    <property type="entry name" value="PEPTIDYL-PROLYL CIS-TRANS ISOMERASE HP_0175-RELATED"/>
    <property type="match status" value="1"/>
</dbReference>
<evidence type="ECO:0000256" key="2">
    <source>
        <dbReference type="ARBA" id="ARBA00007656"/>
    </source>
</evidence>
<evidence type="ECO:0000313" key="11">
    <source>
        <dbReference type="EMBL" id="CEO91186.1"/>
    </source>
</evidence>
<comment type="similarity">
    <text evidence="2">Belongs to the PpiC/parvulin rotamase family.</text>
</comment>
<evidence type="ECO:0000256" key="6">
    <source>
        <dbReference type="ARBA" id="ARBA00030642"/>
    </source>
</evidence>
<keyword evidence="9" id="KW-1133">Transmembrane helix</keyword>
<gene>
    <name evidence="11" type="ORF">SFHH103_064255</name>
</gene>
<dbReference type="PROSITE" id="PS50198">
    <property type="entry name" value="PPIC_PPIASE_2"/>
    <property type="match status" value="1"/>
</dbReference>
<keyword evidence="8" id="KW-0413">Isomerase</keyword>
<protein>
    <recommendedName>
        <fullName evidence="4">Parvulin-like PPIase</fullName>
        <ecNumber evidence="3">5.2.1.8</ecNumber>
    </recommendedName>
    <alternativeName>
        <fullName evidence="6">Peptidyl-prolyl cis-trans isomerase plp</fullName>
    </alternativeName>
    <alternativeName>
        <fullName evidence="7">Rotamase plp</fullName>
    </alternativeName>
</protein>
<dbReference type="PANTHER" id="PTHR47245">
    <property type="entry name" value="PEPTIDYLPROLYL ISOMERASE"/>
    <property type="match status" value="1"/>
</dbReference>
<dbReference type="KEGG" id="sfh:SFHH103_064255"/>
<evidence type="ECO:0000256" key="5">
    <source>
        <dbReference type="ARBA" id="ARBA00023110"/>
    </source>
</evidence>
<reference evidence="11 12" key="1">
    <citation type="journal article" date="2012" name="J. Bacteriol.">
        <title>Genome sequence of the soybean symbiont Sinorhizobium fredii HH103.</title>
        <authorList>
            <person name="Weidner S."/>
            <person name="Becker A."/>
            <person name="Bonilla I."/>
            <person name="Jaenicke S."/>
            <person name="Lloret J."/>
            <person name="Margaret I."/>
            <person name="Puhler A."/>
            <person name="Ruiz-Sainz J.E."/>
            <person name="Schneiker-Bekel S."/>
            <person name="Szczepanowski R."/>
            <person name="Vinardell J.M."/>
            <person name="Zehner S."/>
            <person name="Gottfert M."/>
        </authorList>
    </citation>
    <scope>NUCLEOTIDE SEQUENCE [LARGE SCALE GENOMIC DNA]</scope>
    <source>
        <strain evidence="11 12">HH103</strain>
        <plasmid evidence="12">pSfHH103e</plasmid>
    </source>
</reference>
<dbReference type="EMBL" id="HE616899">
    <property type="protein sequence ID" value="CEO91186.1"/>
    <property type="molecule type" value="Genomic_DNA"/>
</dbReference>
<keyword evidence="5 8" id="KW-0697">Rotamase</keyword>
<evidence type="ECO:0000313" key="12">
    <source>
        <dbReference type="Proteomes" id="UP000007735"/>
    </source>
</evidence>
<evidence type="ECO:0000256" key="9">
    <source>
        <dbReference type="SAM" id="Phobius"/>
    </source>
</evidence>
<proteinExistence type="inferred from homology"/>
<keyword evidence="9" id="KW-0812">Transmembrane</keyword>
<dbReference type="EC" id="5.2.1.8" evidence="3"/>
<geneLocation type="plasmid" evidence="11 12">
    <name>pSfHH103e</name>
</geneLocation>
<dbReference type="Pfam" id="PF13145">
    <property type="entry name" value="Rotamase_2"/>
    <property type="match status" value="1"/>
</dbReference>
<evidence type="ECO:0000259" key="10">
    <source>
        <dbReference type="PROSITE" id="PS50198"/>
    </source>
</evidence>
<keyword evidence="9" id="KW-0472">Membrane</keyword>
<dbReference type="HOGENOM" id="CLU_067345_0_0_5"/>
<dbReference type="Gene3D" id="1.10.4030.10">
    <property type="entry name" value="Porin chaperone SurA, peptide-binding domain"/>
    <property type="match status" value="1"/>
</dbReference>
<evidence type="ECO:0000256" key="7">
    <source>
        <dbReference type="ARBA" id="ARBA00031484"/>
    </source>
</evidence>
<evidence type="ECO:0000256" key="1">
    <source>
        <dbReference type="ARBA" id="ARBA00000971"/>
    </source>
</evidence>